<protein>
    <submittedName>
        <fullName evidence="7">Acriflavin resistance protein</fullName>
    </submittedName>
</protein>
<dbReference type="EMBL" id="BMYZ01000001">
    <property type="protein sequence ID" value="GGY61118.1"/>
    <property type="molecule type" value="Genomic_DNA"/>
</dbReference>
<dbReference type="PANTHER" id="PTHR30469">
    <property type="entry name" value="MULTIDRUG RESISTANCE PROTEIN MDTA"/>
    <property type="match status" value="1"/>
</dbReference>
<dbReference type="Gene3D" id="2.40.420.20">
    <property type="match status" value="1"/>
</dbReference>
<feature type="domain" description="CusB-like beta-barrel" evidence="4">
    <location>
        <begin position="251"/>
        <end position="323"/>
    </location>
</feature>
<dbReference type="Pfam" id="PF25989">
    <property type="entry name" value="YknX_C"/>
    <property type="match status" value="1"/>
</dbReference>
<dbReference type="Pfam" id="PF25954">
    <property type="entry name" value="Beta-barrel_RND_2"/>
    <property type="match status" value="1"/>
</dbReference>
<keyword evidence="3" id="KW-1133">Transmembrane helix</keyword>
<name>A0ABQ3AQS3_9GAMM</name>
<organism evidence="7 8">
    <name type="scientific">Cellvibrio zantedeschiae</name>
    <dbReference type="NCBI Taxonomy" id="1237077"/>
    <lineage>
        <taxon>Bacteria</taxon>
        <taxon>Pseudomonadati</taxon>
        <taxon>Pseudomonadota</taxon>
        <taxon>Gammaproteobacteria</taxon>
        <taxon>Cellvibrionales</taxon>
        <taxon>Cellvibrionaceae</taxon>
        <taxon>Cellvibrio</taxon>
    </lineage>
</organism>
<evidence type="ECO:0000256" key="2">
    <source>
        <dbReference type="SAM" id="Coils"/>
    </source>
</evidence>
<evidence type="ECO:0000256" key="3">
    <source>
        <dbReference type="SAM" id="Phobius"/>
    </source>
</evidence>
<feature type="domain" description="YknX-like C-terminal permuted SH3-like" evidence="6">
    <location>
        <begin position="339"/>
        <end position="405"/>
    </location>
</feature>
<dbReference type="RefSeq" id="WP_189414953.1">
    <property type="nucleotide sequence ID" value="NZ_BMYZ01000001.1"/>
</dbReference>
<sequence>MNNKSELLSQLRIDRDANSPGRPIWPWIAGGLILLLLIIGAYQLLSDSAPLPVKVQMARMATVDSSSASVLDATGYVVARRQANVSSKVTGRVIEVLIEEGMTVEKNQIVARLEDVNARKSFDVTKAELDAAKAQVSEVRARLVEAKLNFDRNNTLFQKQLVSQASFDLIKANYESLRAQLNNREEVVNVNQKLLAQQKQNLDDFVLRAPFAGVVIAKTSQPGEMISPISAGSGFTRTGICTLVDMTSLEIEVDVNESYIQRVHPGQLAEAVLEAYPEWKIPAKVAAIIPTADRQKATVKVRVAFQNLDPRILPDMGVKVSFLNPEPVEKQKPKEPLGIRVPTTAVRSVEENKYVFVVKDGVVQQRKVKLNASYGSDVYISEGLSAGEDFVVEVTPQLKNGSKVIQE</sequence>
<comment type="similarity">
    <text evidence="1">Belongs to the membrane fusion protein (MFP) (TC 8.A.1) family.</text>
</comment>
<dbReference type="InterPro" id="IPR058792">
    <property type="entry name" value="Beta-barrel_RND_2"/>
</dbReference>
<dbReference type="Gene3D" id="1.10.287.470">
    <property type="entry name" value="Helix hairpin bin"/>
    <property type="match status" value="1"/>
</dbReference>
<keyword evidence="3" id="KW-0812">Transmembrane</keyword>
<dbReference type="InterPro" id="IPR006143">
    <property type="entry name" value="RND_pump_MFP"/>
</dbReference>
<dbReference type="Pfam" id="PF25973">
    <property type="entry name" value="BSH_CzcB"/>
    <property type="match status" value="1"/>
</dbReference>
<evidence type="ECO:0000259" key="6">
    <source>
        <dbReference type="Pfam" id="PF25989"/>
    </source>
</evidence>
<reference evidence="8" key="1">
    <citation type="journal article" date="2019" name="Int. J. Syst. Evol. Microbiol.">
        <title>The Global Catalogue of Microorganisms (GCM) 10K type strain sequencing project: providing services to taxonomists for standard genome sequencing and annotation.</title>
        <authorList>
            <consortium name="The Broad Institute Genomics Platform"/>
            <consortium name="The Broad Institute Genome Sequencing Center for Infectious Disease"/>
            <person name="Wu L."/>
            <person name="Ma J."/>
        </authorList>
    </citation>
    <scope>NUCLEOTIDE SEQUENCE [LARGE SCALE GENOMIC DNA]</scope>
    <source>
        <strain evidence="8">KCTC 32239</strain>
    </source>
</reference>
<accession>A0ABQ3AQS3</accession>
<gene>
    <name evidence="7" type="primary">acrE</name>
    <name evidence="7" type="ORF">GCM10011613_00600</name>
</gene>
<keyword evidence="3" id="KW-0472">Membrane</keyword>
<evidence type="ECO:0000256" key="1">
    <source>
        <dbReference type="ARBA" id="ARBA00009477"/>
    </source>
</evidence>
<dbReference type="NCBIfam" id="TIGR01730">
    <property type="entry name" value="RND_mfp"/>
    <property type="match status" value="1"/>
</dbReference>
<feature type="domain" description="CzcB-like barrel-sandwich hybrid" evidence="5">
    <location>
        <begin position="82"/>
        <end position="227"/>
    </location>
</feature>
<evidence type="ECO:0000313" key="8">
    <source>
        <dbReference type="Proteomes" id="UP000619761"/>
    </source>
</evidence>
<dbReference type="PANTHER" id="PTHR30469:SF38">
    <property type="entry name" value="HLYD FAMILY SECRETION PROTEIN"/>
    <property type="match status" value="1"/>
</dbReference>
<keyword evidence="2" id="KW-0175">Coiled coil</keyword>
<evidence type="ECO:0000259" key="5">
    <source>
        <dbReference type="Pfam" id="PF25973"/>
    </source>
</evidence>
<dbReference type="Proteomes" id="UP000619761">
    <property type="component" value="Unassembled WGS sequence"/>
</dbReference>
<dbReference type="Gene3D" id="2.40.50.100">
    <property type="match status" value="1"/>
</dbReference>
<dbReference type="InterPro" id="IPR058647">
    <property type="entry name" value="BSH_CzcB-like"/>
</dbReference>
<feature type="coiled-coil region" evidence="2">
    <location>
        <begin position="122"/>
        <end position="149"/>
    </location>
</feature>
<dbReference type="Gene3D" id="2.40.30.170">
    <property type="match status" value="1"/>
</dbReference>
<dbReference type="InterPro" id="IPR058637">
    <property type="entry name" value="YknX-like_C"/>
</dbReference>
<comment type="caution">
    <text evidence="7">The sequence shown here is derived from an EMBL/GenBank/DDBJ whole genome shotgun (WGS) entry which is preliminary data.</text>
</comment>
<proteinExistence type="inferred from homology"/>
<dbReference type="SUPFAM" id="SSF111369">
    <property type="entry name" value="HlyD-like secretion proteins"/>
    <property type="match status" value="1"/>
</dbReference>
<keyword evidence="8" id="KW-1185">Reference proteome</keyword>
<feature type="transmembrane region" description="Helical" evidence="3">
    <location>
        <begin position="24"/>
        <end position="45"/>
    </location>
</feature>
<evidence type="ECO:0000259" key="4">
    <source>
        <dbReference type="Pfam" id="PF25954"/>
    </source>
</evidence>
<evidence type="ECO:0000313" key="7">
    <source>
        <dbReference type="EMBL" id="GGY61118.1"/>
    </source>
</evidence>